<sequence length="173" mass="19503">MSINRFIQSFTQVPKELFRLNTGATVRLRAQPGPVRPKRSFDLLTTAGKVQPKALNPATYEWPNGASMRPNSEIQQNLVRTFRGSSIYVYAIPAGSSPNFPEASGLYSSDTCTGTVLPDDLILVHEFGDHYSLQAREEMTVEELNSKINDFLTTKGQRFTKDEWLQRYPQATE</sequence>
<dbReference type="InterPro" id="IPR041018">
    <property type="entry name" value="ADPRTs_Tse2"/>
</dbReference>
<accession>A0A443HMS7</accession>
<evidence type="ECO:0000313" key="3">
    <source>
        <dbReference type="Proteomes" id="UP000283841"/>
    </source>
</evidence>
<gene>
    <name evidence="2" type="ORF">C8Q69DRAFT_81169</name>
</gene>
<organism evidence="2 3">
    <name type="scientific">Byssochlamys spectabilis</name>
    <name type="common">Paecilomyces variotii</name>
    <dbReference type="NCBI Taxonomy" id="264951"/>
    <lineage>
        <taxon>Eukaryota</taxon>
        <taxon>Fungi</taxon>
        <taxon>Dikarya</taxon>
        <taxon>Ascomycota</taxon>
        <taxon>Pezizomycotina</taxon>
        <taxon>Eurotiomycetes</taxon>
        <taxon>Eurotiomycetidae</taxon>
        <taxon>Eurotiales</taxon>
        <taxon>Thermoascaceae</taxon>
        <taxon>Paecilomyces</taxon>
    </lineage>
</organism>
<dbReference type="EMBL" id="RCNU01000011">
    <property type="protein sequence ID" value="RWQ93080.1"/>
    <property type="molecule type" value="Genomic_DNA"/>
</dbReference>
<dbReference type="GeneID" id="39603334"/>
<evidence type="ECO:0000313" key="2">
    <source>
        <dbReference type="EMBL" id="RWQ93080.1"/>
    </source>
</evidence>
<comment type="caution">
    <text evidence="2">The sequence shown here is derived from an EMBL/GenBank/DDBJ whole genome shotgun (WGS) entry which is preliminary data.</text>
</comment>
<name>A0A443HMS7_BYSSP</name>
<evidence type="ECO:0000259" key="1">
    <source>
        <dbReference type="Pfam" id="PF18648"/>
    </source>
</evidence>
<dbReference type="RefSeq" id="XP_028482725.1">
    <property type="nucleotide sequence ID" value="XM_028634057.1"/>
</dbReference>
<dbReference type="Proteomes" id="UP000283841">
    <property type="component" value="Unassembled WGS sequence"/>
</dbReference>
<protein>
    <recommendedName>
        <fullName evidence="1">Tse2 ADP-ribosyltransferase toxin domain-containing protein</fullName>
    </recommendedName>
</protein>
<dbReference type="AlphaFoldDB" id="A0A443HMS7"/>
<reference evidence="2 3" key="1">
    <citation type="journal article" date="2018" name="Front. Microbiol.">
        <title>Genomic and genetic insights into a cosmopolitan fungus, Paecilomyces variotii (Eurotiales).</title>
        <authorList>
            <person name="Urquhart A.S."/>
            <person name="Mondo S.J."/>
            <person name="Makela M.R."/>
            <person name="Hane J.K."/>
            <person name="Wiebenga A."/>
            <person name="He G."/>
            <person name="Mihaltcheva S."/>
            <person name="Pangilinan J."/>
            <person name="Lipzen A."/>
            <person name="Barry K."/>
            <person name="de Vries R.P."/>
            <person name="Grigoriev I.V."/>
            <person name="Idnurm A."/>
        </authorList>
    </citation>
    <scope>NUCLEOTIDE SEQUENCE [LARGE SCALE GENOMIC DNA]</scope>
    <source>
        <strain evidence="2 3">CBS 101075</strain>
    </source>
</reference>
<dbReference type="VEuPathDB" id="FungiDB:C8Q69DRAFT_81169"/>
<dbReference type="Pfam" id="PF18648">
    <property type="entry name" value="ADPRTs_Tse2"/>
    <property type="match status" value="1"/>
</dbReference>
<keyword evidence="3" id="KW-1185">Reference proteome</keyword>
<proteinExistence type="predicted"/>
<feature type="domain" description="Tse2 ADP-ribosyltransferase toxin" evidence="1">
    <location>
        <begin position="15"/>
        <end position="164"/>
    </location>
</feature>